<reference evidence="3" key="1">
    <citation type="submission" date="2016-04" db="EMBL/GenBank/DDBJ databases">
        <title>Cephalotus genome sequencing.</title>
        <authorList>
            <person name="Fukushima K."/>
            <person name="Hasebe M."/>
            <person name="Fang X."/>
        </authorList>
    </citation>
    <scope>NUCLEOTIDE SEQUENCE [LARGE SCALE GENOMIC DNA]</scope>
    <source>
        <strain evidence="3">cv. St1</strain>
    </source>
</reference>
<feature type="transmembrane region" description="Helical" evidence="1">
    <location>
        <begin position="241"/>
        <end position="262"/>
    </location>
</feature>
<name>A0A1Q3C7R5_CEPFO</name>
<accession>A0A1Q3C7R5</accession>
<dbReference type="SUPFAM" id="SSF54427">
    <property type="entry name" value="NTF2-like"/>
    <property type="match status" value="1"/>
</dbReference>
<evidence type="ECO:0000313" key="2">
    <source>
        <dbReference type="EMBL" id="GAV76118.1"/>
    </source>
</evidence>
<proteinExistence type="predicted"/>
<dbReference type="InterPro" id="IPR032710">
    <property type="entry name" value="NTF2-like_dom_sf"/>
</dbReference>
<keyword evidence="1" id="KW-0472">Membrane</keyword>
<sequence>MAMATVKFSGQAPWQNMCFKAKAGLNTDSLPFKTSCPNRQHEMKIQRHGAHLRSMQAKNVINMQRKFLVMSSDNKHPNSTSSPQSASNMINQFYTYLNDKKLYKLDDYISAHCYFEECSFPTAFEGRQEVMNFLTQLAEGMGKNVKFKIEQVCEGDDQTAAVIWHLEWNNKHIPFTRGCSFFECSIEEDELMIKKARIVIESPIKPGSIVLTLLKNVTALFDEFPKTTDWLLKSPHVIVNFILKIYFLLLAPLISPILSGYIRTWKVMARFLGYILTLVIYIAKKFLK</sequence>
<dbReference type="Proteomes" id="UP000187406">
    <property type="component" value="Unassembled WGS sequence"/>
</dbReference>
<dbReference type="EMBL" id="BDDD01001449">
    <property type="protein sequence ID" value="GAV76118.1"/>
    <property type="molecule type" value="Genomic_DNA"/>
</dbReference>
<dbReference type="Gene3D" id="3.10.450.50">
    <property type="match status" value="1"/>
</dbReference>
<evidence type="ECO:0000256" key="1">
    <source>
        <dbReference type="SAM" id="Phobius"/>
    </source>
</evidence>
<keyword evidence="3" id="KW-1185">Reference proteome</keyword>
<evidence type="ECO:0000313" key="3">
    <source>
        <dbReference type="Proteomes" id="UP000187406"/>
    </source>
</evidence>
<dbReference type="InParanoid" id="A0A1Q3C7R5"/>
<keyword evidence="1" id="KW-1133">Transmembrane helix</keyword>
<keyword evidence="1" id="KW-0812">Transmembrane</keyword>
<dbReference type="OrthoDB" id="1886670at2759"/>
<organism evidence="2 3">
    <name type="scientific">Cephalotus follicularis</name>
    <name type="common">Albany pitcher plant</name>
    <dbReference type="NCBI Taxonomy" id="3775"/>
    <lineage>
        <taxon>Eukaryota</taxon>
        <taxon>Viridiplantae</taxon>
        <taxon>Streptophyta</taxon>
        <taxon>Embryophyta</taxon>
        <taxon>Tracheophyta</taxon>
        <taxon>Spermatophyta</taxon>
        <taxon>Magnoliopsida</taxon>
        <taxon>eudicotyledons</taxon>
        <taxon>Gunneridae</taxon>
        <taxon>Pentapetalae</taxon>
        <taxon>rosids</taxon>
        <taxon>fabids</taxon>
        <taxon>Oxalidales</taxon>
        <taxon>Cephalotaceae</taxon>
        <taxon>Cephalotus</taxon>
    </lineage>
</organism>
<gene>
    <name evidence="2" type="ORF">CFOL_v3_19593</name>
</gene>
<dbReference type="PANTHER" id="PTHR33698">
    <property type="entry name" value="NUCLEAR TRANSPORT FACTOR 2 (NTF2)-LIKE PROTEIN"/>
    <property type="match status" value="1"/>
</dbReference>
<dbReference type="AlphaFoldDB" id="A0A1Q3C7R5"/>
<dbReference type="PANTHER" id="PTHR33698:SF1">
    <property type="entry name" value="NUCLEAR TRANSPORT FACTOR 2 (NTF2) FAMILY PROTEIN"/>
    <property type="match status" value="1"/>
</dbReference>
<feature type="transmembrane region" description="Helical" evidence="1">
    <location>
        <begin position="268"/>
        <end position="287"/>
    </location>
</feature>
<protein>
    <submittedName>
        <fullName evidence="2">SnoaL_2 domain-containing protein</fullName>
    </submittedName>
</protein>
<comment type="caution">
    <text evidence="2">The sequence shown here is derived from an EMBL/GenBank/DDBJ whole genome shotgun (WGS) entry which is preliminary data.</text>
</comment>